<evidence type="ECO:0000313" key="9">
    <source>
        <dbReference type="Proteomes" id="UP000049127"/>
    </source>
</evidence>
<evidence type="ECO:0000256" key="2">
    <source>
        <dbReference type="ARBA" id="ARBA00022490"/>
    </source>
</evidence>
<feature type="domain" description="HPr" evidence="4">
    <location>
        <begin position="1"/>
        <end position="86"/>
    </location>
</feature>
<evidence type="ECO:0000313" key="5">
    <source>
        <dbReference type="EMBL" id="CEJ74904.1"/>
    </source>
</evidence>
<dbReference type="GeneID" id="97538615"/>
<dbReference type="AlphaFoldDB" id="A0A0A1S9V3"/>
<dbReference type="InterPro" id="IPR002114">
    <property type="entry name" value="PTS_HPr_Ser_P_site"/>
</dbReference>
<dbReference type="Gene3D" id="3.30.1340.10">
    <property type="entry name" value="HPr-like"/>
    <property type="match status" value="1"/>
</dbReference>
<gene>
    <name evidence="7" type="primary">ptsH</name>
    <name evidence="5" type="ORF">ATCC9714_27921</name>
    <name evidence="7" type="ORF">R28058_25191</name>
    <name evidence="6" type="ORF">UMC4404_18821</name>
</gene>
<dbReference type="NCBIfam" id="TIGR01003">
    <property type="entry name" value="PTS_HPr_family"/>
    <property type="match status" value="1"/>
</dbReference>
<dbReference type="OrthoDB" id="9809047at2"/>
<evidence type="ECO:0000313" key="8">
    <source>
        <dbReference type="Proteomes" id="UP000032811"/>
    </source>
</evidence>
<dbReference type="PANTHER" id="PTHR33705:SF2">
    <property type="entry name" value="PHOSPHOCARRIER PROTEIN NPR"/>
    <property type="match status" value="1"/>
</dbReference>
<protein>
    <submittedName>
        <fullName evidence="7">PTS system HPr protein</fullName>
        <ecNumber evidence="7">2.7.11.-</ecNumber>
    </submittedName>
    <submittedName>
        <fullName evidence="5">PTS system, HPr protein</fullName>
    </submittedName>
</protein>
<dbReference type="EMBL" id="CDNY01000014">
    <property type="protein sequence ID" value="CEO34003.1"/>
    <property type="molecule type" value="Genomic_DNA"/>
</dbReference>
<proteinExistence type="predicted"/>
<sequence length="86" mass="9061">MEKIVTIKNASGLHARPAGMFVKKASEFKSTVEIKAKDKVVNAKSIMGIMSLGLAQGDEVVIVANGEDQEAAVNALVELIESGFGE</sequence>
<dbReference type="PATRIC" id="fig|1505.7.peg.2731"/>
<keyword evidence="2" id="KW-0963">Cytoplasm</keyword>
<evidence type="ECO:0000256" key="3">
    <source>
        <dbReference type="ARBA" id="ARBA00022683"/>
    </source>
</evidence>
<keyword evidence="3" id="KW-0598">Phosphotransferase system</keyword>
<organism evidence="7 9">
    <name type="scientific">Paraclostridium sordellii</name>
    <name type="common">Clostridium sordellii</name>
    <dbReference type="NCBI Taxonomy" id="1505"/>
    <lineage>
        <taxon>Bacteria</taxon>
        <taxon>Bacillati</taxon>
        <taxon>Bacillota</taxon>
        <taxon>Clostridia</taxon>
        <taxon>Peptostreptococcales</taxon>
        <taxon>Peptostreptococcaceae</taxon>
        <taxon>Paraclostridium</taxon>
    </lineage>
</organism>
<dbReference type="EC" id="2.7.11.-" evidence="7"/>
<dbReference type="PROSITE" id="PS51350">
    <property type="entry name" value="PTS_HPR_DOM"/>
    <property type="match status" value="1"/>
</dbReference>
<dbReference type="PRINTS" id="PR00107">
    <property type="entry name" value="PHOSPHOCPHPR"/>
</dbReference>
<dbReference type="GO" id="GO:0009401">
    <property type="term" value="P:phosphoenolpyruvate-dependent sugar phosphotransferase system"/>
    <property type="evidence" value="ECO:0007669"/>
    <property type="project" value="UniProtKB-KW"/>
</dbReference>
<name>A0A0A1S9V3_PARSO</name>
<keyword evidence="8" id="KW-1185">Reference proteome</keyword>
<dbReference type="Proteomes" id="UP000049685">
    <property type="component" value="Unassembled WGS sequence"/>
</dbReference>
<dbReference type="EMBL" id="CEKZ01000014">
    <property type="protein sequence ID" value="CEQ04801.1"/>
    <property type="molecule type" value="Genomic_DNA"/>
</dbReference>
<evidence type="ECO:0000313" key="10">
    <source>
        <dbReference type="Proteomes" id="UP000049685"/>
    </source>
</evidence>
<comment type="subcellular location">
    <subcellularLocation>
        <location evidence="1">Cytoplasm</location>
    </subcellularLocation>
</comment>
<dbReference type="KEGG" id="psor:RSJ16_15205"/>
<evidence type="ECO:0000259" key="4">
    <source>
        <dbReference type="PROSITE" id="PS51350"/>
    </source>
</evidence>
<dbReference type="InterPro" id="IPR035895">
    <property type="entry name" value="HPr-like_sf"/>
</dbReference>
<dbReference type="PANTHER" id="PTHR33705">
    <property type="entry name" value="PHOSPHOCARRIER PROTEIN HPR"/>
    <property type="match status" value="1"/>
</dbReference>
<evidence type="ECO:0000313" key="7">
    <source>
        <dbReference type="EMBL" id="CEQ04801.1"/>
    </source>
</evidence>
<dbReference type="CDD" id="cd00367">
    <property type="entry name" value="PTS-HPr_like"/>
    <property type="match status" value="1"/>
</dbReference>
<dbReference type="Proteomes" id="UP000032811">
    <property type="component" value="Chromosome 1"/>
</dbReference>
<dbReference type="GO" id="GO:0005737">
    <property type="term" value="C:cytoplasm"/>
    <property type="evidence" value="ECO:0007669"/>
    <property type="project" value="UniProtKB-SubCell"/>
</dbReference>
<reference evidence="6" key="1">
    <citation type="submission" date="2015-01" db="EMBL/GenBank/DDBJ databases">
        <authorList>
            <person name="Aslett M.A."/>
            <person name="De Silva N."/>
        </authorList>
    </citation>
    <scope>NUCLEOTIDE SEQUENCE</scope>
    <source>
        <strain evidence="5 8">ATCC9714</strain>
        <strain evidence="6">UMC4404</strain>
    </source>
</reference>
<dbReference type="Pfam" id="PF00381">
    <property type="entry name" value="PTS-HPr"/>
    <property type="match status" value="1"/>
</dbReference>
<dbReference type="RefSeq" id="WP_021129291.1">
    <property type="nucleotide sequence ID" value="NZ_BDJI01000002.1"/>
</dbReference>
<dbReference type="PROSITE" id="PS00589">
    <property type="entry name" value="PTS_HPR_SER"/>
    <property type="match status" value="1"/>
</dbReference>
<dbReference type="eggNOG" id="COG1925">
    <property type="taxonomic scope" value="Bacteria"/>
</dbReference>
<accession>A0A0A1S9V3</accession>
<dbReference type="InterPro" id="IPR000032">
    <property type="entry name" value="HPr-like"/>
</dbReference>
<reference evidence="9 10" key="2">
    <citation type="submission" date="2015-01" db="EMBL/GenBank/DDBJ databases">
        <authorList>
            <person name="Aslett A.Martin."/>
            <person name="De Silva Nishadi"/>
        </authorList>
    </citation>
    <scope>NUCLEOTIDE SEQUENCE [LARGE SCALE GENOMIC DNA]</scope>
    <source>
        <strain evidence="7 9">R28058</strain>
        <strain evidence="10">UMC4404</strain>
    </source>
</reference>
<dbReference type="SUPFAM" id="SSF55594">
    <property type="entry name" value="HPr-like"/>
    <property type="match status" value="1"/>
</dbReference>
<evidence type="ECO:0000256" key="1">
    <source>
        <dbReference type="ARBA" id="ARBA00004496"/>
    </source>
</evidence>
<dbReference type="InterPro" id="IPR050399">
    <property type="entry name" value="HPr"/>
</dbReference>
<dbReference type="GO" id="GO:0016740">
    <property type="term" value="F:transferase activity"/>
    <property type="evidence" value="ECO:0007669"/>
    <property type="project" value="UniProtKB-KW"/>
</dbReference>
<evidence type="ECO:0000313" key="6">
    <source>
        <dbReference type="EMBL" id="CEO34003.1"/>
    </source>
</evidence>
<keyword evidence="7" id="KW-0808">Transferase</keyword>
<dbReference type="EMBL" id="LN679998">
    <property type="protein sequence ID" value="CEJ74904.1"/>
    <property type="molecule type" value="Genomic_DNA"/>
</dbReference>
<dbReference type="Proteomes" id="UP000049127">
    <property type="component" value="Unassembled WGS sequence"/>
</dbReference>